<dbReference type="GO" id="GO:0031966">
    <property type="term" value="C:mitochondrial membrane"/>
    <property type="evidence" value="ECO:0007669"/>
    <property type="project" value="UniProtKB-SubCell"/>
</dbReference>
<comment type="subcellular location">
    <subcellularLocation>
        <location evidence="1">Mitochondrion membrane</location>
        <topology evidence="1">Multi-pass membrane protein</topology>
    </subcellularLocation>
</comment>
<dbReference type="AlphaFoldDB" id="A0A4D9CSU6"/>
<evidence type="ECO:0000256" key="11">
    <source>
        <dbReference type="SAM" id="MobiDB-lite"/>
    </source>
</evidence>
<dbReference type="EMBL" id="SDOX01000159">
    <property type="protein sequence ID" value="TFJ80593.1"/>
    <property type="molecule type" value="Genomic_DNA"/>
</dbReference>
<evidence type="ECO:0000313" key="13">
    <source>
        <dbReference type="Proteomes" id="UP000355283"/>
    </source>
</evidence>
<dbReference type="Proteomes" id="UP000355283">
    <property type="component" value="Unassembled WGS sequence"/>
</dbReference>
<dbReference type="PANTHER" id="PTHR45788">
    <property type="entry name" value="SUCCINATE/FUMARATE MITOCHONDRIAL TRANSPORTER-RELATED"/>
    <property type="match status" value="1"/>
</dbReference>
<reference evidence="12 13" key="1">
    <citation type="submission" date="2019-01" db="EMBL/GenBank/DDBJ databases">
        <title>Nuclear Genome Assembly of the Microalgal Biofuel strain Nannochloropsis salina CCMP1776.</title>
        <authorList>
            <person name="Hovde B."/>
        </authorList>
    </citation>
    <scope>NUCLEOTIDE SEQUENCE [LARGE SCALE GENOMIC DNA]</scope>
    <source>
        <strain evidence="12 13">CCMP1776</strain>
    </source>
</reference>
<sequence>MPKNSTMTERSNELAHPKSSLSPSRPRHALTPVFAGGLAGWIEICLTFPFEFTKTQCQLKQHYALNAFTGPLDCVRFTLRTKGPLGLYKGLTPWLVFAFPRSAVRFSTYEFVSQRFRETVSKESQEGELQNGKLDPYLSMTAGSIAGAGTLCEATNIYVLPK</sequence>
<dbReference type="PROSITE" id="PS50920">
    <property type="entry name" value="SOLCAR"/>
    <property type="match status" value="1"/>
</dbReference>
<gene>
    <name evidence="12" type="ORF">NSK_008019</name>
</gene>
<keyword evidence="3 10" id="KW-0813">Transport</keyword>
<dbReference type="InterPro" id="IPR018108">
    <property type="entry name" value="MCP_transmembrane"/>
</dbReference>
<comment type="similarity">
    <text evidence="2 10">Belongs to the mitochondrial carrier (TC 2.A.29) family.</text>
</comment>
<comment type="caution">
    <text evidence="12">The sequence shown here is derived from an EMBL/GenBank/DDBJ whole genome shotgun (WGS) entry which is preliminary data.</text>
</comment>
<protein>
    <recommendedName>
        <fullName evidence="14">Mitochondrial carrier protein</fullName>
    </recommendedName>
</protein>
<proteinExistence type="inferred from homology"/>
<evidence type="ECO:0000256" key="8">
    <source>
        <dbReference type="ARBA" id="ARBA00023136"/>
    </source>
</evidence>
<evidence type="ECO:0000256" key="2">
    <source>
        <dbReference type="ARBA" id="ARBA00006375"/>
    </source>
</evidence>
<dbReference type="GO" id="GO:0071913">
    <property type="term" value="F:citrate secondary active transmembrane transporter activity"/>
    <property type="evidence" value="ECO:0007669"/>
    <property type="project" value="TreeGrafter"/>
</dbReference>
<organism evidence="12 13">
    <name type="scientific">Nannochloropsis salina CCMP1776</name>
    <dbReference type="NCBI Taxonomy" id="1027361"/>
    <lineage>
        <taxon>Eukaryota</taxon>
        <taxon>Sar</taxon>
        <taxon>Stramenopiles</taxon>
        <taxon>Ochrophyta</taxon>
        <taxon>Eustigmatophyceae</taxon>
        <taxon>Eustigmatales</taxon>
        <taxon>Monodopsidaceae</taxon>
        <taxon>Microchloropsis</taxon>
        <taxon>Microchloropsis salina</taxon>
    </lineage>
</organism>
<evidence type="ECO:0000256" key="6">
    <source>
        <dbReference type="ARBA" id="ARBA00022989"/>
    </source>
</evidence>
<evidence type="ECO:0000256" key="5">
    <source>
        <dbReference type="ARBA" id="ARBA00022737"/>
    </source>
</evidence>
<dbReference type="Pfam" id="PF00153">
    <property type="entry name" value="Mito_carr"/>
    <property type="match status" value="1"/>
</dbReference>
<evidence type="ECO:0000256" key="10">
    <source>
        <dbReference type="RuleBase" id="RU000488"/>
    </source>
</evidence>
<evidence type="ECO:0008006" key="14">
    <source>
        <dbReference type="Google" id="ProtNLM"/>
    </source>
</evidence>
<dbReference type="PANTHER" id="PTHR45788:SF4">
    <property type="entry name" value="TRICARBOXYLATE TRANSPORT PROTEIN, MITOCHONDRIAL"/>
    <property type="match status" value="1"/>
</dbReference>
<dbReference type="InterPro" id="IPR049563">
    <property type="entry name" value="TXTP-like"/>
</dbReference>
<evidence type="ECO:0000256" key="1">
    <source>
        <dbReference type="ARBA" id="ARBA00004225"/>
    </source>
</evidence>
<keyword evidence="8 9" id="KW-0472">Membrane</keyword>
<evidence type="ECO:0000256" key="3">
    <source>
        <dbReference type="ARBA" id="ARBA00022448"/>
    </source>
</evidence>
<dbReference type="Gene3D" id="1.50.40.10">
    <property type="entry name" value="Mitochondrial carrier domain"/>
    <property type="match status" value="1"/>
</dbReference>
<dbReference type="GO" id="GO:0006843">
    <property type="term" value="P:mitochondrial citrate transmembrane transport"/>
    <property type="evidence" value="ECO:0007669"/>
    <property type="project" value="TreeGrafter"/>
</dbReference>
<keyword evidence="6" id="KW-1133">Transmembrane helix</keyword>
<feature type="region of interest" description="Disordered" evidence="11">
    <location>
        <begin position="1"/>
        <end position="25"/>
    </location>
</feature>
<name>A0A4D9CSU6_9STRA</name>
<keyword evidence="13" id="KW-1185">Reference proteome</keyword>
<dbReference type="SUPFAM" id="SSF103506">
    <property type="entry name" value="Mitochondrial carrier"/>
    <property type="match status" value="1"/>
</dbReference>
<keyword evidence="7" id="KW-0496">Mitochondrion</keyword>
<accession>A0A4D9CSU6</accession>
<keyword evidence="4 9" id="KW-0812">Transmembrane</keyword>
<keyword evidence="5" id="KW-0677">Repeat</keyword>
<dbReference type="OrthoDB" id="756301at2759"/>
<evidence type="ECO:0000256" key="4">
    <source>
        <dbReference type="ARBA" id="ARBA00022692"/>
    </source>
</evidence>
<evidence type="ECO:0000256" key="9">
    <source>
        <dbReference type="PROSITE-ProRule" id="PRU00282"/>
    </source>
</evidence>
<dbReference type="InterPro" id="IPR023395">
    <property type="entry name" value="MCP_dom_sf"/>
</dbReference>
<feature type="repeat" description="Solcar" evidence="9">
    <location>
        <begin position="27"/>
        <end position="115"/>
    </location>
</feature>
<evidence type="ECO:0000313" key="12">
    <source>
        <dbReference type="EMBL" id="TFJ80593.1"/>
    </source>
</evidence>
<evidence type="ECO:0000256" key="7">
    <source>
        <dbReference type="ARBA" id="ARBA00023128"/>
    </source>
</evidence>